<evidence type="ECO:0000313" key="2">
    <source>
        <dbReference type="Proteomes" id="UP001476950"/>
    </source>
</evidence>
<name>A0ABV0KEU3_9CYAN</name>
<gene>
    <name evidence="1" type="ORF">NDI38_04770</name>
</gene>
<sequence>MSHFNTTLPEQLPPKLLARLREPQLAFTYRRSLPAMKAAARLFGIKTRNTNNDPRCDWYNLTLQALDNHTPDWRGYLLPVEVKTIAQALPMEDAA</sequence>
<dbReference type="EMBL" id="JAMPLM010000002">
    <property type="protein sequence ID" value="MEP1057742.1"/>
    <property type="molecule type" value="Genomic_DNA"/>
</dbReference>
<reference evidence="1 2" key="1">
    <citation type="submission" date="2022-04" db="EMBL/GenBank/DDBJ databases">
        <title>Positive selection, recombination, and allopatry shape intraspecific diversity of widespread and dominant cyanobacteria.</title>
        <authorList>
            <person name="Wei J."/>
            <person name="Shu W."/>
            <person name="Hu C."/>
        </authorList>
    </citation>
    <scope>NUCLEOTIDE SEQUENCE [LARGE SCALE GENOMIC DNA]</scope>
    <source>
        <strain evidence="1 2">AS-A4</strain>
    </source>
</reference>
<comment type="caution">
    <text evidence="1">The sequence shown here is derived from an EMBL/GenBank/DDBJ whole genome shotgun (WGS) entry which is preliminary data.</text>
</comment>
<organism evidence="1 2">
    <name type="scientific">Stenomitos frigidus AS-A4</name>
    <dbReference type="NCBI Taxonomy" id="2933935"/>
    <lineage>
        <taxon>Bacteria</taxon>
        <taxon>Bacillati</taxon>
        <taxon>Cyanobacteriota</taxon>
        <taxon>Cyanophyceae</taxon>
        <taxon>Leptolyngbyales</taxon>
        <taxon>Leptolyngbyaceae</taxon>
        <taxon>Stenomitos</taxon>
    </lineage>
</organism>
<accession>A0ABV0KEU3</accession>
<dbReference type="RefSeq" id="WP_190450840.1">
    <property type="nucleotide sequence ID" value="NZ_JAMPLM010000002.1"/>
</dbReference>
<proteinExistence type="predicted"/>
<protein>
    <submittedName>
        <fullName evidence="1">Uncharacterized protein</fullName>
    </submittedName>
</protein>
<evidence type="ECO:0000313" key="1">
    <source>
        <dbReference type="EMBL" id="MEP1057742.1"/>
    </source>
</evidence>
<keyword evidence="2" id="KW-1185">Reference proteome</keyword>
<dbReference type="Proteomes" id="UP001476950">
    <property type="component" value="Unassembled WGS sequence"/>
</dbReference>